<feature type="signal peptide" evidence="4">
    <location>
        <begin position="1"/>
        <end position="26"/>
    </location>
</feature>
<feature type="domain" description="Thioredoxin" evidence="5">
    <location>
        <begin position="141"/>
        <end position="257"/>
    </location>
</feature>
<keyword evidence="2 4" id="KW-0732">Signal</keyword>
<dbReference type="GO" id="GO:0003756">
    <property type="term" value="F:protein disulfide isomerase activity"/>
    <property type="evidence" value="ECO:0007669"/>
    <property type="project" value="TreeGrafter"/>
</dbReference>
<dbReference type="InterPro" id="IPR036249">
    <property type="entry name" value="Thioredoxin-like_sf"/>
</dbReference>
<gene>
    <name evidence="6" type="ORF">R3P38DRAFT_2878754</name>
</gene>
<reference evidence="6 7" key="1">
    <citation type="journal article" date="2024" name="J Genomics">
        <title>Draft genome sequencing and assembly of Favolaschia claudopus CIRM-BRFM 2984 isolated from oak limbs.</title>
        <authorList>
            <person name="Navarro D."/>
            <person name="Drula E."/>
            <person name="Chaduli D."/>
            <person name="Cazenave R."/>
            <person name="Ahrendt S."/>
            <person name="Wang J."/>
            <person name="Lipzen A."/>
            <person name="Daum C."/>
            <person name="Barry K."/>
            <person name="Grigoriev I.V."/>
            <person name="Favel A."/>
            <person name="Rosso M.N."/>
            <person name="Martin F."/>
        </authorList>
    </citation>
    <scope>NUCLEOTIDE SEQUENCE [LARGE SCALE GENOMIC DNA]</scope>
    <source>
        <strain evidence="6 7">CIRM-BRFM 2984</strain>
    </source>
</reference>
<dbReference type="Pfam" id="PF00085">
    <property type="entry name" value="Thioredoxin"/>
    <property type="match status" value="2"/>
</dbReference>
<evidence type="ECO:0000256" key="3">
    <source>
        <dbReference type="SAM" id="MobiDB-lite"/>
    </source>
</evidence>
<dbReference type="InterPro" id="IPR051063">
    <property type="entry name" value="PDI"/>
</dbReference>
<dbReference type="SUPFAM" id="SSF52833">
    <property type="entry name" value="Thioredoxin-like"/>
    <property type="match status" value="3"/>
</dbReference>
<evidence type="ECO:0000256" key="1">
    <source>
        <dbReference type="ARBA" id="ARBA00006347"/>
    </source>
</evidence>
<sequence>MLLACKLPIPLFLTTLSLLSFARASAASTASFPLDRLLTNDNFAVTTATGLWFIEFFSPYCGHCRVFAPTWRRLVEDGDVSPDVNLARVDCSLHGDLCNANNVIGYPQMNFYRDGAFVEKFEGKRDYSLLFNYLASLPVAALSTTPAPDGVLTAKTPAEFTNAIGDGLWFVLYSTSWCGHCKWFAPTWERLVASTDIVDAGVRLARVDCEKSSDVCNANDIKGYPQLNLYRKGVLVDAYSGSRDFRVLSDYLFEHANTVHGRPTAVKVPNPHGEVSLLTSANFTQGVANGPTFIHFQTSTLDLSVWSELAAALTGKATIAEVPYSNGWGERALYFAYGVDISRLAQLAGDEPVLMYFPARTNTKPIQYFGPRTLEALQSFVEADGETPAVKLTAETYQAALVAPFLVMVFPKKDAVGTAVERLNELAGVWRLRTGENGDKVMFAWDSSTNAKEISGHRGQGRALEVMRQDDHLLRPEVVIIERNKAGHEEIYLDDAQGSSLRLTEESLVSSLQELTGILPVPQATAVVDNESVEGVADRVMQFFYAADTYVATHPWQTLNLFTALLTVMYLLMRRVVKAPEEVEAKPESEVEATASEAEVEAEEGKGRMDV</sequence>
<proteinExistence type="inferred from homology"/>
<feature type="domain" description="Thioredoxin" evidence="5">
    <location>
        <begin position="16"/>
        <end position="139"/>
    </location>
</feature>
<comment type="caution">
    <text evidence="6">The sequence shown here is derived from an EMBL/GenBank/DDBJ whole genome shotgun (WGS) entry which is preliminary data.</text>
</comment>
<dbReference type="PANTHER" id="PTHR45672">
    <property type="entry name" value="PROTEIN DISULFIDE-ISOMERASE C17H9.14C-RELATED"/>
    <property type="match status" value="1"/>
</dbReference>
<dbReference type="PANTHER" id="PTHR45672:SF3">
    <property type="entry name" value="THIOREDOXIN DOMAIN-CONTAINING PROTEIN 5"/>
    <property type="match status" value="1"/>
</dbReference>
<comment type="similarity">
    <text evidence="1">Belongs to the protein disulfide isomerase family.</text>
</comment>
<protein>
    <submittedName>
        <fullName evidence="6">Protein disulfide isomerase</fullName>
    </submittedName>
</protein>
<dbReference type="GO" id="GO:0005783">
    <property type="term" value="C:endoplasmic reticulum"/>
    <property type="evidence" value="ECO:0007669"/>
    <property type="project" value="TreeGrafter"/>
</dbReference>
<feature type="chain" id="PRO_5043642696" evidence="4">
    <location>
        <begin position="27"/>
        <end position="611"/>
    </location>
</feature>
<dbReference type="EMBL" id="JAWWNJ010000011">
    <property type="protein sequence ID" value="KAK7044444.1"/>
    <property type="molecule type" value="Genomic_DNA"/>
</dbReference>
<keyword evidence="6" id="KW-0413">Isomerase</keyword>
<keyword evidence="7" id="KW-1185">Reference proteome</keyword>
<feature type="region of interest" description="Disordered" evidence="3">
    <location>
        <begin position="582"/>
        <end position="611"/>
    </location>
</feature>
<dbReference type="GO" id="GO:0006457">
    <property type="term" value="P:protein folding"/>
    <property type="evidence" value="ECO:0007669"/>
    <property type="project" value="TreeGrafter"/>
</dbReference>
<dbReference type="PROSITE" id="PS51352">
    <property type="entry name" value="THIOREDOXIN_2"/>
    <property type="match status" value="2"/>
</dbReference>
<evidence type="ECO:0000256" key="4">
    <source>
        <dbReference type="SAM" id="SignalP"/>
    </source>
</evidence>
<evidence type="ECO:0000256" key="2">
    <source>
        <dbReference type="ARBA" id="ARBA00022729"/>
    </source>
</evidence>
<dbReference type="InterPro" id="IPR013766">
    <property type="entry name" value="Thioredoxin_domain"/>
</dbReference>
<name>A0AAW0CYK0_9AGAR</name>
<accession>A0AAW0CYK0</accession>
<dbReference type="AlphaFoldDB" id="A0AAW0CYK0"/>
<organism evidence="6 7">
    <name type="scientific">Favolaschia claudopus</name>
    <dbReference type="NCBI Taxonomy" id="2862362"/>
    <lineage>
        <taxon>Eukaryota</taxon>
        <taxon>Fungi</taxon>
        <taxon>Dikarya</taxon>
        <taxon>Basidiomycota</taxon>
        <taxon>Agaricomycotina</taxon>
        <taxon>Agaricomycetes</taxon>
        <taxon>Agaricomycetidae</taxon>
        <taxon>Agaricales</taxon>
        <taxon>Marasmiineae</taxon>
        <taxon>Mycenaceae</taxon>
        <taxon>Favolaschia</taxon>
    </lineage>
</organism>
<dbReference type="PROSITE" id="PS00194">
    <property type="entry name" value="THIOREDOXIN_1"/>
    <property type="match status" value="2"/>
</dbReference>
<evidence type="ECO:0000313" key="7">
    <source>
        <dbReference type="Proteomes" id="UP001362999"/>
    </source>
</evidence>
<dbReference type="Proteomes" id="UP001362999">
    <property type="component" value="Unassembled WGS sequence"/>
</dbReference>
<evidence type="ECO:0000259" key="5">
    <source>
        <dbReference type="PROSITE" id="PS51352"/>
    </source>
</evidence>
<dbReference type="Gene3D" id="3.40.30.10">
    <property type="entry name" value="Glutaredoxin"/>
    <property type="match status" value="2"/>
</dbReference>
<dbReference type="InterPro" id="IPR017937">
    <property type="entry name" value="Thioredoxin_CS"/>
</dbReference>
<evidence type="ECO:0000313" key="6">
    <source>
        <dbReference type="EMBL" id="KAK7044444.1"/>
    </source>
</evidence>